<comment type="caution">
    <text evidence="6">The sequence shown here is derived from an EMBL/GenBank/DDBJ whole genome shotgun (WGS) entry which is preliminary data.</text>
</comment>
<proteinExistence type="predicted"/>
<gene>
    <name evidence="6" type="ORF">LSH36_1587g00004</name>
</gene>
<evidence type="ECO:0000313" key="6">
    <source>
        <dbReference type="EMBL" id="KAK2139851.1"/>
    </source>
</evidence>
<dbReference type="Gene3D" id="2.10.70.10">
    <property type="entry name" value="Complement Module, domain 1"/>
    <property type="match status" value="3"/>
</dbReference>
<dbReference type="AlphaFoldDB" id="A0AAD9ISJ7"/>
<dbReference type="CDD" id="cd00033">
    <property type="entry name" value="CCP"/>
    <property type="match status" value="2"/>
</dbReference>
<feature type="disulfide bond" evidence="4">
    <location>
        <begin position="132"/>
        <end position="175"/>
    </location>
</feature>
<evidence type="ECO:0000313" key="7">
    <source>
        <dbReference type="Proteomes" id="UP001208570"/>
    </source>
</evidence>
<sequence>MIIQQFLVNRCRPFDWVEHAALLSFNTTVGGLAVVKCDQGYAFQNGREIDSFRCLPNLTWERPGHCLANMCPTLVVPRFGTLSTNIVLKGTSVEVTCKRGYMFTDRNITKTIICDSSLQWNDTVKDCIALVCPDPPKPDKCNRTEVMTTYKSNITYQCEPPYRMETGHTKLTIRCQENAEWTHRSLSCDVGRCLPVPKMRNAQPDTRLATNGTIVVYTCKTGHVFPNGDTNVTASCVNGKWNITQMDCNSENALLFISYCVCGGGGGIYSKKLR</sequence>
<accession>A0AAD9ISJ7</accession>
<keyword evidence="2" id="KW-0677">Repeat</keyword>
<evidence type="ECO:0000256" key="4">
    <source>
        <dbReference type="PROSITE-ProRule" id="PRU00302"/>
    </source>
</evidence>
<dbReference type="InterPro" id="IPR000436">
    <property type="entry name" value="Sushi_SCR_CCP_dom"/>
</dbReference>
<dbReference type="PANTHER" id="PTHR45656:SF4">
    <property type="entry name" value="PROTEIN CBR-CLEC-78"/>
    <property type="match status" value="1"/>
</dbReference>
<keyword evidence="1" id="KW-0732">Signal</keyword>
<name>A0AAD9ISJ7_9ANNE</name>
<reference evidence="6" key="1">
    <citation type="journal article" date="2023" name="Mol. Biol. Evol.">
        <title>Third-Generation Sequencing Reveals the Adaptive Role of the Epigenome in Three Deep-Sea Polychaetes.</title>
        <authorList>
            <person name="Perez M."/>
            <person name="Aroh O."/>
            <person name="Sun Y."/>
            <person name="Lan Y."/>
            <person name="Juniper S.K."/>
            <person name="Young C.R."/>
            <person name="Angers B."/>
            <person name="Qian P.Y."/>
        </authorList>
    </citation>
    <scope>NUCLEOTIDE SEQUENCE</scope>
    <source>
        <strain evidence="6">P08H-3</strain>
    </source>
</reference>
<dbReference type="SUPFAM" id="SSF57535">
    <property type="entry name" value="Complement control module/SCR domain"/>
    <property type="match status" value="4"/>
</dbReference>
<evidence type="ECO:0000256" key="2">
    <source>
        <dbReference type="ARBA" id="ARBA00022737"/>
    </source>
</evidence>
<dbReference type="PROSITE" id="PS50923">
    <property type="entry name" value="SUSHI"/>
    <property type="match status" value="2"/>
</dbReference>
<evidence type="ECO:0000256" key="1">
    <source>
        <dbReference type="ARBA" id="ARBA00022729"/>
    </source>
</evidence>
<keyword evidence="7" id="KW-1185">Reference proteome</keyword>
<dbReference type="InterPro" id="IPR051277">
    <property type="entry name" value="SEZ6_CSMD_C4BPB_Regulators"/>
</dbReference>
<evidence type="ECO:0000256" key="3">
    <source>
        <dbReference type="ARBA" id="ARBA00023157"/>
    </source>
</evidence>
<dbReference type="PANTHER" id="PTHR45656">
    <property type="entry name" value="PROTEIN CBR-CLEC-78"/>
    <property type="match status" value="1"/>
</dbReference>
<feature type="domain" description="Sushi" evidence="5">
    <location>
        <begin position="130"/>
        <end position="190"/>
    </location>
</feature>
<feature type="domain" description="Sushi" evidence="5">
    <location>
        <begin position="69"/>
        <end position="129"/>
    </location>
</feature>
<protein>
    <recommendedName>
        <fullName evidence="5">Sushi domain-containing protein</fullName>
    </recommendedName>
</protein>
<dbReference type="Pfam" id="PF00084">
    <property type="entry name" value="Sushi"/>
    <property type="match status" value="3"/>
</dbReference>
<dbReference type="EMBL" id="JAODUP010001585">
    <property type="protein sequence ID" value="KAK2139851.1"/>
    <property type="molecule type" value="Genomic_DNA"/>
</dbReference>
<dbReference type="InterPro" id="IPR035976">
    <property type="entry name" value="Sushi/SCR/CCP_sf"/>
</dbReference>
<dbReference type="SMART" id="SM00032">
    <property type="entry name" value="CCP"/>
    <property type="match status" value="4"/>
</dbReference>
<keyword evidence="4" id="KW-0768">Sushi</keyword>
<evidence type="ECO:0000259" key="5">
    <source>
        <dbReference type="PROSITE" id="PS50923"/>
    </source>
</evidence>
<feature type="disulfide bond" evidence="4">
    <location>
        <begin position="71"/>
        <end position="114"/>
    </location>
</feature>
<organism evidence="6 7">
    <name type="scientific">Paralvinella palmiformis</name>
    <dbReference type="NCBI Taxonomy" id="53620"/>
    <lineage>
        <taxon>Eukaryota</taxon>
        <taxon>Metazoa</taxon>
        <taxon>Spiralia</taxon>
        <taxon>Lophotrochozoa</taxon>
        <taxon>Annelida</taxon>
        <taxon>Polychaeta</taxon>
        <taxon>Sedentaria</taxon>
        <taxon>Canalipalpata</taxon>
        <taxon>Terebellida</taxon>
        <taxon>Terebelliformia</taxon>
        <taxon>Alvinellidae</taxon>
        <taxon>Paralvinella</taxon>
    </lineage>
</organism>
<comment type="caution">
    <text evidence="4">Lacks conserved residue(s) required for the propagation of feature annotation.</text>
</comment>
<dbReference type="Proteomes" id="UP001208570">
    <property type="component" value="Unassembled WGS sequence"/>
</dbReference>
<keyword evidence="3 4" id="KW-1015">Disulfide bond</keyword>